<dbReference type="EMBL" id="MN740505">
    <property type="protein sequence ID" value="QHU30360.1"/>
    <property type="molecule type" value="Genomic_DNA"/>
</dbReference>
<reference evidence="1" key="1">
    <citation type="journal article" date="2020" name="Nature">
        <title>Giant virus diversity and host interactions through global metagenomics.</title>
        <authorList>
            <person name="Schulz F."/>
            <person name="Roux S."/>
            <person name="Paez-Espino D."/>
            <person name="Jungbluth S."/>
            <person name="Walsh D.A."/>
            <person name="Denef V.J."/>
            <person name="McMahon K.D."/>
            <person name="Konstantinidis K.T."/>
            <person name="Eloe-Fadrosh E.A."/>
            <person name="Kyrpides N.C."/>
            <person name="Woyke T."/>
        </authorList>
    </citation>
    <scope>NUCLEOTIDE SEQUENCE</scope>
    <source>
        <strain evidence="1">GVMAG-M-3300027833-11</strain>
    </source>
</reference>
<organism evidence="1">
    <name type="scientific">viral metagenome</name>
    <dbReference type="NCBI Taxonomy" id="1070528"/>
    <lineage>
        <taxon>unclassified sequences</taxon>
        <taxon>metagenomes</taxon>
        <taxon>organismal metagenomes</taxon>
    </lineage>
</organism>
<protein>
    <submittedName>
        <fullName evidence="1">Uncharacterized protein</fullName>
    </submittedName>
</protein>
<proteinExistence type="predicted"/>
<evidence type="ECO:0000313" key="1">
    <source>
        <dbReference type="EMBL" id="QHU30360.1"/>
    </source>
</evidence>
<accession>A0A6C0LIV7</accession>
<sequence length="248" mass="27667">MSIVMMKRKVKAKQNISNPDVGFSLKGNRRNLGRIGSDSKNSVVRTIFRGAHPVGHGANSSSGYPVEILCNNGGNSTGSTCEQKSTLTNKGYIESHLVNNTDCQDKCIANWVKSFNPLEHSQGSYIRRIKVHRSGCENENDQTIVECNPDHKETYYIGSIKKSRSSIHKDVNKGAITSGQYTEVELLRNNCLPDAACKSAFPFVLSRDGCMTEYYTPKQAIDAGLLPEDWMNCKTKYPTSHHWENPYL</sequence>
<name>A0A6C0LIV7_9ZZZZ</name>
<dbReference type="AlphaFoldDB" id="A0A6C0LIV7"/>